<keyword evidence="1" id="KW-0812">Transmembrane</keyword>
<keyword evidence="1" id="KW-0472">Membrane</keyword>
<keyword evidence="1" id="KW-1133">Transmembrane helix</keyword>
<dbReference type="EMBL" id="CP029619">
    <property type="protein sequence ID" value="AWN82078.1"/>
    <property type="molecule type" value="Genomic_DNA"/>
</dbReference>
<evidence type="ECO:0000313" key="3">
    <source>
        <dbReference type="Proteomes" id="UP000245872"/>
    </source>
</evidence>
<feature type="transmembrane region" description="Helical" evidence="1">
    <location>
        <begin position="56"/>
        <end position="74"/>
    </location>
</feature>
<dbReference type="KEGG" id="cher:DK880_00769"/>
<evidence type="ECO:0000256" key="1">
    <source>
        <dbReference type="SAM" id="Phobius"/>
    </source>
</evidence>
<proteinExistence type="predicted"/>
<dbReference type="Proteomes" id="UP000245872">
    <property type="component" value="Chromosome"/>
</dbReference>
<organism evidence="2 3">
    <name type="scientific">Candidatus Cardinium hertigii</name>
    <dbReference type="NCBI Taxonomy" id="247481"/>
    <lineage>
        <taxon>Bacteria</taxon>
        <taxon>Pseudomonadati</taxon>
        <taxon>Bacteroidota</taxon>
        <taxon>Cytophagia</taxon>
        <taxon>Cytophagales</taxon>
        <taxon>Amoebophilaceae</taxon>
        <taxon>Candidatus Cardinium</taxon>
    </lineage>
</organism>
<keyword evidence="3" id="KW-1185">Reference proteome</keyword>
<sequence>MLVVFYRAFLNHAIDLLAFLRCIKKPSKQTWYGLKVIIRVPTHAGDRCDRSIFSMFLRLLGLLFDLIGLGVFIIY</sequence>
<accession>A0A2Z3L955</accession>
<name>A0A2Z3L955_9BACT</name>
<protein>
    <submittedName>
        <fullName evidence="2">Uncharacterized protein</fullName>
    </submittedName>
</protein>
<dbReference type="OrthoDB" id="151215at2"/>
<dbReference type="AlphaFoldDB" id="A0A2Z3L955"/>
<gene>
    <name evidence="2" type="ORF">DK880_00769</name>
</gene>
<reference evidence="2 3" key="1">
    <citation type="submission" date="2018-05" db="EMBL/GenBank/DDBJ databases">
        <title>Candidatus Cardinium hertigii Genome Assembly.</title>
        <authorList>
            <person name="Showmaker K.C."/>
            <person name="Walden K.O."/>
            <person name="Fields C.J."/>
            <person name="Lambert K.N."/>
            <person name="Hudson M.E."/>
        </authorList>
    </citation>
    <scope>NUCLEOTIDE SEQUENCE [LARGE SCALE GENOMIC DNA]</scope>
    <source>
        <strain evidence="3">cHgTN10</strain>
    </source>
</reference>
<evidence type="ECO:0000313" key="2">
    <source>
        <dbReference type="EMBL" id="AWN82078.1"/>
    </source>
</evidence>